<gene>
    <name evidence="2" type="ORF">KJP28_01730</name>
</gene>
<keyword evidence="3" id="KW-1185">Reference proteome</keyword>
<feature type="compositionally biased region" description="Polar residues" evidence="1">
    <location>
        <begin position="1"/>
        <end position="15"/>
    </location>
</feature>
<organism evidence="2 3">
    <name type="scientific">Maritimibacter dapengensis</name>
    <dbReference type="NCBI Taxonomy" id="2836868"/>
    <lineage>
        <taxon>Bacteria</taxon>
        <taxon>Pseudomonadati</taxon>
        <taxon>Pseudomonadota</taxon>
        <taxon>Alphaproteobacteria</taxon>
        <taxon>Rhodobacterales</taxon>
        <taxon>Roseobacteraceae</taxon>
        <taxon>Maritimibacter</taxon>
    </lineage>
</organism>
<dbReference type="EMBL" id="JAHUZE010000001">
    <property type="protein sequence ID" value="MBV7377626.1"/>
    <property type="molecule type" value="Genomic_DNA"/>
</dbReference>
<sequence>MTDTQKNFSSGTLLMSDTPEDWGPPEAPLDMPCQDLAPRMWRFDLFSVVRQFLPRQNV</sequence>
<evidence type="ECO:0000256" key="1">
    <source>
        <dbReference type="SAM" id="MobiDB-lite"/>
    </source>
</evidence>
<dbReference type="RefSeq" id="WP_218390503.1">
    <property type="nucleotide sequence ID" value="NZ_JAHUZE010000001.1"/>
</dbReference>
<protein>
    <recommendedName>
        <fullName evidence="4">Transposase</fullName>
    </recommendedName>
</protein>
<feature type="region of interest" description="Disordered" evidence="1">
    <location>
        <begin position="1"/>
        <end position="31"/>
    </location>
</feature>
<evidence type="ECO:0008006" key="4">
    <source>
        <dbReference type="Google" id="ProtNLM"/>
    </source>
</evidence>
<reference evidence="2 3" key="1">
    <citation type="submission" date="2021-05" db="EMBL/GenBank/DDBJ databases">
        <title>Culturable bacteria isolated from Daya Bay.</title>
        <authorList>
            <person name="Zheng W."/>
            <person name="Yu S."/>
            <person name="Huang Y."/>
        </authorList>
    </citation>
    <scope>NUCLEOTIDE SEQUENCE [LARGE SCALE GENOMIC DNA]</scope>
    <source>
        <strain evidence="2 3">DP4N28-5</strain>
    </source>
</reference>
<evidence type="ECO:0000313" key="2">
    <source>
        <dbReference type="EMBL" id="MBV7377626.1"/>
    </source>
</evidence>
<accession>A0ABS6SZ38</accession>
<dbReference type="Proteomes" id="UP000756530">
    <property type="component" value="Unassembled WGS sequence"/>
</dbReference>
<name>A0ABS6SZ38_9RHOB</name>
<proteinExistence type="predicted"/>
<comment type="caution">
    <text evidence="2">The sequence shown here is derived from an EMBL/GenBank/DDBJ whole genome shotgun (WGS) entry which is preliminary data.</text>
</comment>
<evidence type="ECO:0000313" key="3">
    <source>
        <dbReference type="Proteomes" id="UP000756530"/>
    </source>
</evidence>